<sequence>MGKEKDLKRDKKKKFTVSETEYNESRPERVNALRLEKKRLKKEEKTDGKKTETQILRERIVGILLSAGWTIEHRPRIGRVYSDAVYLSPQGRSYWSITLAYSAFKSQFEGGDGDCFDSKISPPFSPVSEEVLSKLTRKRKERKVKSMQKGEGGGKIDDVVTEMKSAKKKKRGAEIIKGSSFKHREKLNSVARAVEKSSSKGRMKKCLLTEQDNSNCDGNKSQETRNRKRGALLVRTSREGVNMDIDGTIPCSGKRTVLNWMIDLGTVPLNGKVQFMDRGRKLVVLEGRITRDGIHCGCCGEIFTISKFETHAGSKLCQPYQNIFLENGSSILQCLVDSWNKQEESVREGFHLVDVDGDDPSDDTCGFCGDGGDLICCDSCPSTFHQSCLEIQIFPSGEWHCVYCLCKFCGSTYQREDNHGTTSLALLMCRLCEQMYHQSCAQAKGAAINDDSGIPSFCGKKCQELFEGIQMLLGVEHELEDGFSWTLIQRSEVSSDISLSGMPRKVECNSKLAVAWSVMDECFLPIVDHRSRINFIHNVLYNCGSNFIRLNFSGFFTAILERGDEIVSAASIRIRGNQLAEMPFIGTPHIYRRQGMCRRLLGAIETALCSLHVEKLVVPVISDSVQTWISAFGFEPLEASIKQEMRKMKMLVFPGIDILQKTLLKQQFAEENVVATADLKSSKLIEEHQTAHELANNSDRRAGHYFGSSDDGIAPHARGINDEPAAVESGLQLPDGSLNDTSGITCATVNIPESATEAKYLLQLVYS</sequence>
<dbReference type="InterPro" id="IPR001965">
    <property type="entry name" value="Znf_PHD"/>
</dbReference>
<comment type="caution">
    <text evidence="9">The sequence shown here is derived from an EMBL/GenBank/DDBJ whole genome shotgun (WGS) entry which is preliminary data.</text>
</comment>
<evidence type="ECO:0000256" key="1">
    <source>
        <dbReference type="ARBA" id="ARBA00004123"/>
    </source>
</evidence>
<dbReference type="Pfam" id="PF23209">
    <property type="entry name" value="IDM1_C"/>
    <property type="match status" value="1"/>
</dbReference>
<keyword evidence="5" id="KW-0539">Nucleus</keyword>
<evidence type="ECO:0000256" key="6">
    <source>
        <dbReference type="PROSITE-ProRule" id="PRU00146"/>
    </source>
</evidence>
<evidence type="ECO:0000256" key="4">
    <source>
        <dbReference type="ARBA" id="ARBA00022833"/>
    </source>
</evidence>
<dbReference type="EMBL" id="JBBPBK010000001">
    <property type="protein sequence ID" value="KAK9292910.1"/>
    <property type="molecule type" value="Genomic_DNA"/>
</dbReference>
<dbReference type="InterPro" id="IPR019787">
    <property type="entry name" value="Znf_PHD-finger"/>
</dbReference>
<feature type="domain" description="PHD-type" evidence="8">
    <location>
        <begin position="362"/>
        <end position="407"/>
    </location>
</feature>
<dbReference type="SUPFAM" id="SSF55729">
    <property type="entry name" value="Acyl-CoA N-acyltransferases (Nat)"/>
    <property type="match status" value="1"/>
</dbReference>
<keyword evidence="4" id="KW-0862">Zinc</keyword>
<comment type="subcellular location">
    <subcellularLocation>
        <location evidence="1">Nucleus</location>
    </subcellularLocation>
</comment>
<keyword evidence="2" id="KW-0479">Metal-binding</keyword>
<dbReference type="PANTHER" id="PTHR46309:SF1">
    <property type="entry name" value="PHD FINGER PROTEIN 12"/>
    <property type="match status" value="1"/>
</dbReference>
<dbReference type="InterPro" id="IPR016181">
    <property type="entry name" value="Acyl_CoA_acyltransferase"/>
</dbReference>
<evidence type="ECO:0000256" key="2">
    <source>
        <dbReference type="ARBA" id="ARBA00022723"/>
    </source>
</evidence>
<evidence type="ECO:0000256" key="5">
    <source>
        <dbReference type="ARBA" id="ARBA00023242"/>
    </source>
</evidence>
<dbReference type="InterPro" id="IPR054292">
    <property type="entry name" value="DUF7028"/>
</dbReference>
<feature type="region of interest" description="Disordered" evidence="7">
    <location>
        <begin position="1"/>
        <end position="21"/>
    </location>
</feature>
<proteinExistence type="predicted"/>
<protein>
    <recommendedName>
        <fullName evidence="8">PHD-type domain-containing protein</fullName>
    </recommendedName>
</protein>
<accession>A0AAP0SDR1</accession>
<dbReference type="InterPro" id="IPR056511">
    <property type="entry name" value="IDM1_C"/>
</dbReference>
<dbReference type="SMART" id="SM00249">
    <property type="entry name" value="PHD"/>
    <property type="match status" value="2"/>
</dbReference>
<dbReference type="Pfam" id="PF00628">
    <property type="entry name" value="PHD"/>
    <property type="match status" value="1"/>
</dbReference>
<name>A0AAP0SDR1_LIQFO</name>
<evidence type="ECO:0000259" key="8">
    <source>
        <dbReference type="PROSITE" id="PS50016"/>
    </source>
</evidence>
<evidence type="ECO:0000256" key="7">
    <source>
        <dbReference type="SAM" id="MobiDB-lite"/>
    </source>
</evidence>
<dbReference type="Pfam" id="PF16135">
    <property type="entry name" value="TDBD"/>
    <property type="match status" value="1"/>
</dbReference>
<dbReference type="GO" id="GO:0008270">
    <property type="term" value="F:zinc ion binding"/>
    <property type="evidence" value="ECO:0007669"/>
    <property type="project" value="UniProtKB-KW"/>
</dbReference>
<keyword evidence="10" id="KW-1185">Reference proteome</keyword>
<reference evidence="9 10" key="1">
    <citation type="journal article" date="2024" name="Plant J.">
        <title>Genome sequences and population genomics reveal climatic adaptation and genomic divergence between two closely related sweetgum species.</title>
        <authorList>
            <person name="Xu W.Q."/>
            <person name="Ren C.Q."/>
            <person name="Zhang X.Y."/>
            <person name="Comes H.P."/>
            <person name="Liu X.H."/>
            <person name="Li Y.G."/>
            <person name="Kettle C.J."/>
            <person name="Jalonen R."/>
            <person name="Gaisberger H."/>
            <person name="Ma Y.Z."/>
            <person name="Qiu Y.X."/>
        </authorList>
    </citation>
    <scope>NUCLEOTIDE SEQUENCE [LARGE SCALE GENOMIC DNA]</scope>
    <source>
        <strain evidence="9">Hangzhou</strain>
    </source>
</reference>
<dbReference type="InterPro" id="IPR013083">
    <property type="entry name" value="Znf_RING/FYVE/PHD"/>
</dbReference>
<evidence type="ECO:0000313" key="10">
    <source>
        <dbReference type="Proteomes" id="UP001415857"/>
    </source>
</evidence>
<dbReference type="AlphaFoldDB" id="A0AAP0SDR1"/>
<dbReference type="PROSITE" id="PS50016">
    <property type="entry name" value="ZF_PHD_2"/>
    <property type="match status" value="1"/>
</dbReference>
<organism evidence="9 10">
    <name type="scientific">Liquidambar formosana</name>
    <name type="common">Formosan gum</name>
    <dbReference type="NCBI Taxonomy" id="63359"/>
    <lineage>
        <taxon>Eukaryota</taxon>
        <taxon>Viridiplantae</taxon>
        <taxon>Streptophyta</taxon>
        <taxon>Embryophyta</taxon>
        <taxon>Tracheophyta</taxon>
        <taxon>Spermatophyta</taxon>
        <taxon>Magnoliopsida</taxon>
        <taxon>eudicotyledons</taxon>
        <taxon>Gunneridae</taxon>
        <taxon>Pentapetalae</taxon>
        <taxon>Saxifragales</taxon>
        <taxon>Altingiaceae</taxon>
        <taxon>Liquidambar</taxon>
    </lineage>
</organism>
<dbReference type="GO" id="GO:0003714">
    <property type="term" value="F:transcription corepressor activity"/>
    <property type="evidence" value="ECO:0007669"/>
    <property type="project" value="InterPro"/>
</dbReference>
<dbReference type="Gene3D" id="3.30.40.10">
    <property type="entry name" value="Zinc/RING finger domain, C3HC4 (zinc finger)"/>
    <property type="match status" value="1"/>
</dbReference>
<keyword evidence="3 6" id="KW-0863">Zinc-finger</keyword>
<dbReference type="Proteomes" id="UP001415857">
    <property type="component" value="Unassembled WGS sequence"/>
</dbReference>
<dbReference type="InterPro" id="IPR042163">
    <property type="entry name" value="PHF12"/>
</dbReference>
<evidence type="ECO:0000313" key="9">
    <source>
        <dbReference type="EMBL" id="KAK9292910.1"/>
    </source>
</evidence>
<dbReference type="GO" id="GO:0006357">
    <property type="term" value="P:regulation of transcription by RNA polymerase II"/>
    <property type="evidence" value="ECO:0007669"/>
    <property type="project" value="TreeGrafter"/>
</dbReference>
<dbReference type="Pfam" id="PF22970">
    <property type="entry name" value="DUF7028"/>
    <property type="match status" value="1"/>
</dbReference>
<gene>
    <name evidence="9" type="ORF">L1049_020891</name>
</gene>
<dbReference type="GO" id="GO:0005634">
    <property type="term" value="C:nucleus"/>
    <property type="evidence" value="ECO:0007669"/>
    <property type="project" value="UniProtKB-SubCell"/>
</dbReference>
<evidence type="ECO:0000256" key="3">
    <source>
        <dbReference type="ARBA" id="ARBA00022771"/>
    </source>
</evidence>
<dbReference type="SUPFAM" id="SSF57903">
    <property type="entry name" value="FYVE/PHD zinc finger"/>
    <property type="match status" value="1"/>
</dbReference>
<dbReference type="InterPro" id="IPR011011">
    <property type="entry name" value="Znf_FYVE_PHD"/>
</dbReference>
<dbReference type="PANTHER" id="PTHR46309">
    <property type="entry name" value="PHD FINGER PROTEIN 12"/>
    <property type="match status" value="1"/>
</dbReference>
<dbReference type="InterPro" id="IPR032308">
    <property type="entry name" value="TDBD"/>
</dbReference>